<keyword evidence="2" id="KW-1185">Reference proteome</keyword>
<sequence>MEMNPIQARFATQDQAESAMRKLAALRSDRFRLERVATSLDIDTSIEAAEDMSPLAASADAAAHQWGVSPEGSSSAVFTLSANVPDAATDQARTVILQAGGQII</sequence>
<evidence type="ECO:0000313" key="1">
    <source>
        <dbReference type="EMBL" id="MEQ4483820.1"/>
    </source>
</evidence>
<accession>A0ABV1KV02</accession>
<comment type="caution">
    <text evidence="1">The sequence shown here is derived from an EMBL/GenBank/DDBJ whole genome shotgun (WGS) entry which is preliminary data.</text>
</comment>
<protein>
    <submittedName>
        <fullName evidence="1">Uncharacterized protein</fullName>
    </submittedName>
</protein>
<organism evidence="1 2">
    <name type="scientific">Cohnella silvisoli</name>
    <dbReference type="NCBI Taxonomy" id="2873699"/>
    <lineage>
        <taxon>Bacteria</taxon>
        <taxon>Bacillati</taxon>
        <taxon>Bacillota</taxon>
        <taxon>Bacilli</taxon>
        <taxon>Bacillales</taxon>
        <taxon>Paenibacillaceae</taxon>
        <taxon>Cohnella</taxon>
    </lineage>
</organism>
<dbReference type="Proteomes" id="UP001493487">
    <property type="component" value="Unassembled WGS sequence"/>
</dbReference>
<dbReference type="RefSeq" id="WP_232186015.1">
    <property type="nucleotide sequence ID" value="NZ_JAIOAP010000007.1"/>
</dbReference>
<gene>
    <name evidence="1" type="ORF">QJS35_15600</name>
</gene>
<evidence type="ECO:0000313" key="2">
    <source>
        <dbReference type="Proteomes" id="UP001493487"/>
    </source>
</evidence>
<proteinExistence type="predicted"/>
<reference evidence="1 2" key="1">
    <citation type="journal article" date="2023" name="Genome Announc.">
        <title>Pan-Genome Analyses of the Genus Cohnella and Proposal of the Novel Species Cohnella silvisoli sp. nov., Isolated from Forest Soil.</title>
        <authorList>
            <person name="Wang C."/>
            <person name="Mao L."/>
            <person name="Bao G."/>
            <person name="Zhu H."/>
        </authorList>
    </citation>
    <scope>NUCLEOTIDE SEQUENCE [LARGE SCALE GENOMIC DNA]</scope>
    <source>
        <strain evidence="1 2">NL03-T5-1</strain>
    </source>
</reference>
<dbReference type="EMBL" id="JASKHM010000008">
    <property type="protein sequence ID" value="MEQ4483820.1"/>
    <property type="molecule type" value="Genomic_DNA"/>
</dbReference>
<name>A0ABV1KV02_9BACL</name>